<organism evidence="1 2">
    <name type="scientific">Trifolium medium</name>
    <dbReference type="NCBI Taxonomy" id="97028"/>
    <lineage>
        <taxon>Eukaryota</taxon>
        <taxon>Viridiplantae</taxon>
        <taxon>Streptophyta</taxon>
        <taxon>Embryophyta</taxon>
        <taxon>Tracheophyta</taxon>
        <taxon>Spermatophyta</taxon>
        <taxon>Magnoliopsida</taxon>
        <taxon>eudicotyledons</taxon>
        <taxon>Gunneridae</taxon>
        <taxon>Pentapetalae</taxon>
        <taxon>rosids</taxon>
        <taxon>fabids</taxon>
        <taxon>Fabales</taxon>
        <taxon>Fabaceae</taxon>
        <taxon>Papilionoideae</taxon>
        <taxon>50 kb inversion clade</taxon>
        <taxon>NPAAA clade</taxon>
        <taxon>Hologalegina</taxon>
        <taxon>IRL clade</taxon>
        <taxon>Trifolieae</taxon>
        <taxon>Trifolium</taxon>
    </lineage>
</organism>
<evidence type="ECO:0000313" key="2">
    <source>
        <dbReference type="Proteomes" id="UP000265520"/>
    </source>
</evidence>
<reference evidence="1 2" key="1">
    <citation type="journal article" date="2018" name="Front. Plant Sci.">
        <title>Red Clover (Trifolium pratense) and Zigzag Clover (T. medium) - A Picture of Genomic Similarities and Differences.</title>
        <authorList>
            <person name="Dluhosova J."/>
            <person name="Istvanek J."/>
            <person name="Nedelnik J."/>
            <person name="Repkova J."/>
        </authorList>
    </citation>
    <scope>NUCLEOTIDE SEQUENCE [LARGE SCALE GENOMIC DNA]</scope>
    <source>
        <strain evidence="2">cv. 10/8</strain>
        <tissue evidence="1">Leaf</tissue>
    </source>
</reference>
<proteinExistence type="predicted"/>
<name>A0A392T8M8_9FABA</name>
<dbReference type="Proteomes" id="UP000265520">
    <property type="component" value="Unassembled WGS sequence"/>
</dbReference>
<accession>A0A392T8M8</accession>
<sequence>APGKILSGTMDKGGGFVNRPALLDGSNYDYWKSRMVAFLKSIDNKTWKTVVKGWEHPVVTDKDGNNTRVLKSWR</sequence>
<evidence type="ECO:0000313" key="1">
    <source>
        <dbReference type="EMBL" id="MCI56665.1"/>
    </source>
</evidence>
<feature type="non-terminal residue" evidence="1">
    <location>
        <position position="1"/>
    </location>
</feature>
<keyword evidence="2" id="KW-1185">Reference proteome</keyword>
<dbReference type="AlphaFoldDB" id="A0A392T8M8"/>
<protein>
    <submittedName>
        <fullName evidence="1">Gag-pol polyprotein</fullName>
    </submittedName>
</protein>
<comment type="caution">
    <text evidence="1">The sequence shown here is derived from an EMBL/GenBank/DDBJ whole genome shotgun (WGS) entry which is preliminary data.</text>
</comment>
<dbReference type="EMBL" id="LXQA010515894">
    <property type="protein sequence ID" value="MCI56665.1"/>
    <property type="molecule type" value="Genomic_DNA"/>
</dbReference>